<proteinExistence type="predicted"/>
<evidence type="ECO:0000313" key="5">
    <source>
        <dbReference type="EMBL" id="RWY41420.1"/>
    </source>
</evidence>
<feature type="domain" description="FAD-binding PCMH-type" evidence="4">
    <location>
        <begin position="1"/>
        <end position="177"/>
    </location>
</feature>
<dbReference type="InterPro" id="IPR051312">
    <property type="entry name" value="Diverse_Substr_Oxidored"/>
</dbReference>
<organism evidence="5 6">
    <name type="scientific">Falsigemmobacter intermedius</name>
    <dbReference type="NCBI Taxonomy" id="1553448"/>
    <lineage>
        <taxon>Bacteria</taxon>
        <taxon>Pseudomonadati</taxon>
        <taxon>Pseudomonadota</taxon>
        <taxon>Alphaproteobacteria</taxon>
        <taxon>Rhodobacterales</taxon>
        <taxon>Paracoccaceae</taxon>
        <taxon>Falsigemmobacter</taxon>
    </lineage>
</organism>
<dbReference type="Pfam" id="PF03450">
    <property type="entry name" value="CO_deh_flav_C"/>
    <property type="match status" value="1"/>
</dbReference>
<reference evidence="5 6" key="1">
    <citation type="journal article" date="2015" name="Int. J. Syst. Evol. Microbiol.">
        <title>Gemmobacter intermedius sp. nov., isolated from a white stork (Ciconia ciconia).</title>
        <authorList>
            <person name="Kampfer P."/>
            <person name="Jerzak L."/>
            <person name="Wilharm G."/>
            <person name="Golke J."/>
            <person name="Busse H.J."/>
            <person name="Glaeser S.P."/>
        </authorList>
    </citation>
    <scope>NUCLEOTIDE SEQUENCE [LARGE SCALE GENOMIC DNA]</scope>
    <source>
        <strain evidence="5 6">119/4</strain>
    </source>
</reference>
<dbReference type="FunFam" id="3.30.465.10:FF:000017">
    <property type="entry name" value="Xanthine dehydrogenase, FAD binding subunit"/>
    <property type="match status" value="1"/>
</dbReference>
<dbReference type="InterPro" id="IPR016167">
    <property type="entry name" value="FAD-bd_PCMH_sub1"/>
</dbReference>
<keyword evidence="2" id="KW-0274">FAD</keyword>
<dbReference type="OrthoDB" id="9793944at2"/>
<dbReference type="PANTHER" id="PTHR42659:SF2">
    <property type="entry name" value="XANTHINE DEHYDROGENASE SUBUNIT C-RELATED"/>
    <property type="match status" value="1"/>
</dbReference>
<dbReference type="SUPFAM" id="SSF55447">
    <property type="entry name" value="CO dehydrogenase flavoprotein C-terminal domain-like"/>
    <property type="match status" value="1"/>
</dbReference>
<gene>
    <name evidence="5" type="ORF">EP867_09535</name>
</gene>
<evidence type="ECO:0000259" key="4">
    <source>
        <dbReference type="PROSITE" id="PS51387"/>
    </source>
</evidence>
<dbReference type="InterPro" id="IPR036318">
    <property type="entry name" value="FAD-bd_PCMH-like_sf"/>
</dbReference>
<dbReference type="InterPro" id="IPR005107">
    <property type="entry name" value="CO_DH_flav_C"/>
</dbReference>
<dbReference type="Pfam" id="PF00941">
    <property type="entry name" value="FAD_binding_5"/>
    <property type="match status" value="1"/>
</dbReference>
<dbReference type="InterPro" id="IPR016166">
    <property type="entry name" value="FAD-bd_PCMH"/>
</dbReference>
<sequence length="273" mass="28362">MKPTLAGYARASTIAEATAWLAEAEGEAKVIAGGQSLMAAMNMGLAGDTRLIDINGIAALQGIRVEGDRLVIGALTRHAELGRNALIAEHAPLLQRAVPLIAHKAIRSRGTIGGSLSHADPAAELPACVLALDGRIRIAGPEGEREVAADDFFQDVFVTDLGSDEIVTAISLPLAGADETYDIRELSRRAGDFALAGLAFVKRGGAHRIAFFGTGPRPLLARGVMAALDAGDTAGALEALSGDIEPQNDAHASAAYRGHLARVLLSRCLKDHA</sequence>
<dbReference type="Gene3D" id="3.30.465.10">
    <property type="match status" value="1"/>
</dbReference>
<dbReference type="SMART" id="SM01092">
    <property type="entry name" value="CO_deh_flav_C"/>
    <property type="match status" value="1"/>
</dbReference>
<protein>
    <submittedName>
        <fullName evidence="5">Xanthine dehydrogenase family protein subunit M</fullName>
    </submittedName>
</protein>
<keyword evidence="1" id="KW-0285">Flavoprotein</keyword>
<dbReference type="RefSeq" id="WP_128488530.1">
    <property type="nucleotide sequence ID" value="NZ_JBHLXB010000002.1"/>
</dbReference>
<evidence type="ECO:0000256" key="1">
    <source>
        <dbReference type="ARBA" id="ARBA00022630"/>
    </source>
</evidence>
<evidence type="ECO:0000313" key="6">
    <source>
        <dbReference type="Proteomes" id="UP000287168"/>
    </source>
</evidence>
<dbReference type="Proteomes" id="UP000287168">
    <property type="component" value="Unassembled WGS sequence"/>
</dbReference>
<keyword evidence="6" id="KW-1185">Reference proteome</keyword>
<dbReference type="GO" id="GO:0016491">
    <property type="term" value="F:oxidoreductase activity"/>
    <property type="evidence" value="ECO:0007669"/>
    <property type="project" value="UniProtKB-KW"/>
</dbReference>
<dbReference type="PROSITE" id="PS51387">
    <property type="entry name" value="FAD_PCMH"/>
    <property type="match status" value="1"/>
</dbReference>
<dbReference type="InterPro" id="IPR016169">
    <property type="entry name" value="FAD-bd_PCMH_sub2"/>
</dbReference>
<dbReference type="Gene3D" id="3.30.390.50">
    <property type="entry name" value="CO dehydrogenase flavoprotein, C-terminal domain"/>
    <property type="match status" value="1"/>
</dbReference>
<dbReference type="AlphaFoldDB" id="A0A444MBP7"/>
<dbReference type="InterPro" id="IPR036683">
    <property type="entry name" value="CO_DH_flav_C_dom_sf"/>
</dbReference>
<keyword evidence="3" id="KW-0560">Oxidoreductase</keyword>
<dbReference type="Gene3D" id="3.30.43.10">
    <property type="entry name" value="Uridine Diphospho-n-acetylenolpyruvylglucosamine Reductase, domain 2"/>
    <property type="match status" value="1"/>
</dbReference>
<dbReference type="InterPro" id="IPR002346">
    <property type="entry name" value="Mopterin_DH_FAD-bd"/>
</dbReference>
<accession>A0A444MBP7</accession>
<dbReference type="SUPFAM" id="SSF56176">
    <property type="entry name" value="FAD-binding/transporter-associated domain-like"/>
    <property type="match status" value="1"/>
</dbReference>
<comment type="caution">
    <text evidence="5">The sequence shown here is derived from an EMBL/GenBank/DDBJ whole genome shotgun (WGS) entry which is preliminary data.</text>
</comment>
<name>A0A444MBP7_9RHOB</name>
<dbReference type="PANTHER" id="PTHR42659">
    <property type="entry name" value="XANTHINE DEHYDROGENASE SUBUNIT C-RELATED"/>
    <property type="match status" value="1"/>
</dbReference>
<dbReference type="GO" id="GO:0071949">
    <property type="term" value="F:FAD binding"/>
    <property type="evidence" value="ECO:0007669"/>
    <property type="project" value="InterPro"/>
</dbReference>
<evidence type="ECO:0000256" key="2">
    <source>
        <dbReference type="ARBA" id="ARBA00022827"/>
    </source>
</evidence>
<evidence type="ECO:0000256" key="3">
    <source>
        <dbReference type="ARBA" id="ARBA00023002"/>
    </source>
</evidence>
<dbReference type="EMBL" id="SBLC01000011">
    <property type="protein sequence ID" value="RWY41420.1"/>
    <property type="molecule type" value="Genomic_DNA"/>
</dbReference>